<feature type="binding site" evidence="12">
    <location>
        <position position="100"/>
    </location>
    <ligand>
        <name>Zn(2+)</name>
        <dbReference type="ChEBI" id="CHEBI:29105"/>
    </ligand>
</feature>
<evidence type="ECO:0000256" key="8">
    <source>
        <dbReference type="ARBA" id="ARBA00022833"/>
    </source>
</evidence>
<dbReference type="GO" id="GO:0000976">
    <property type="term" value="F:transcription cis-regulatory region binding"/>
    <property type="evidence" value="ECO:0007669"/>
    <property type="project" value="TreeGrafter"/>
</dbReference>
<gene>
    <name evidence="14" type="ORF">SAMN05660337_1935</name>
</gene>
<keyword evidence="15" id="KW-1185">Reference proteome</keyword>
<dbReference type="OrthoDB" id="8659436at2"/>
<dbReference type="CDD" id="cd07153">
    <property type="entry name" value="Fur_like"/>
    <property type="match status" value="1"/>
</dbReference>
<feature type="binding site" evidence="13">
    <location>
        <position position="129"/>
    </location>
    <ligand>
        <name>Fe cation</name>
        <dbReference type="ChEBI" id="CHEBI:24875"/>
    </ligand>
</feature>
<feature type="binding site" evidence="12">
    <location>
        <position position="140"/>
    </location>
    <ligand>
        <name>Zn(2+)</name>
        <dbReference type="ChEBI" id="CHEBI:29105"/>
    </ligand>
</feature>
<dbReference type="InterPro" id="IPR002481">
    <property type="entry name" value="FUR"/>
</dbReference>
<organism evidence="14 15">
    <name type="scientific">Maridesulfovibrio ferrireducens</name>
    <dbReference type="NCBI Taxonomy" id="246191"/>
    <lineage>
        <taxon>Bacteria</taxon>
        <taxon>Pseudomonadati</taxon>
        <taxon>Thermodesulfobacteriota</taxon>
        <taxon>Desulfovibrionia</taxon>
        <taxon>Desulfovibrionales</taxon>
        <taxon>Desulfovibrionaceae</taxon>
        <taxon>Maridesulfovibrio</taxon>
    </lineage>
</organism>
<comment type="cofactor">
    <cofactor evidence="13">
        <name>Mn(2+)</name>
        <dbReference type="ChEBI" id="CHEBI:29035"/>
    </cofactor>
    <cofactor evidence="13">
        <name>Fe(2+)</name>
        <dbReference type="ChEBI" id="CHEBI:29033"/>
    </cofactor>
    <text evidence="13">Binds 1 Mn(2+) or Fe(2+) ion per subunit.</text>
</comment>
<evidence type="ECO:0000313" key="14">
    <source>
        <dbReference type="EMBL" id="SDL05870.1"/>
    </source>
</evidence>
<dbReference type="Proteomes" id="UP000199053">
    <property type="component" value="Unassembled WGS sequence"/>
</dbReference>
<dbReference type="GO" id="GO:0008270">
    <property type="term" value="F:zinc ion binding"/>
    <property type="evidence" value="ECO:0007669"/>
    <property type="project" value="TreeGrafter"/>
</dbReference>
<sequence>MTSPQHIFLKYLSKKGMAATEQRRVVLEVFLKSKGHFSYKELYIQVREADSSISSVTVYRTVKLLDKCGIAEAIDFGDGITRYECRYNRPHHDHLVCTKCGKKIGVVDDSIENLQELLAEKHGFSIKRHKMILFGICSDCRDS</sequence>
<dbReference type="Pfam" id="PF01475">
    <property type="entry name" value="FUR"/>
    <property type="match status" value="1"/>
</dbReference>
<dbReference type="SUPFAM" id="SSF46785">
    <property type="entry name" value="Winged helix' DNA-binding domain"/>
    <property type="match status" value="1"/>
</dbReference>
<feature type="binding site" evidence="12">
    <location>
        <position position="97"/>
    </location>
    <ligand>
        <name>Zn(2+)</name>
        <dbReference type="ChEBI" id="CHEBI:29105"/>
    </ligand>
</feature>
<keyword evidence="10" id="KW-0238">DNA-binding</keyword>
<comment type="subcellular location">
    <subcellularLocation>
        <location evidence="1">Cytoplasm</location>
    </subcellularLocation>
</comment>
<evidence type="ECO:0000256" key="11">
    <source>
        <dbReference type="ARBA" id="ARBA00023163"/>
    </source>
</evidence>
<evidence type="ECO:0000256" key="2">
    <source>
        <dbReference type="ARBA" id="ARBA00007957"/>
    </source>
</evidence>
<keyword evidence="8 12" id="KW-0862">Zinc</keyword>
<dbReference type="GO" id="GO:0003700">
    <property type="term" value="F:DNA-binding transcription factor activity"/>
    <property type="evidence" value="ECO:0007669"/>
    <property type="project" value="InterPro"/>
</dbReference>
<dbReference type="InterPro" id="IPR036390">
    <property type="entry name" value="WH_DNA-bd_sf"/>
</dbReference>
<name>A0A1G9GYR9_9BACT</name>
<evidence type="ECO:0000256" key="9">
    <source>
        <dbReference type="ARBA" id="ARBA00023015"/>
    </source>
</evidence>
<dbReference type="PANTHER" id="PTHR33202">
    <property type="entry name" value="ZINC UPTAKE REGULATION PROTEIN"/>
    <property type="match status" value="1"/>
</dbReference>
<dbReference type="InterPro" id="IPR036388">
    <property type="entry name" value="WH-like_DNA-bd_sf"/>
</dbReference>
<dbReference type="Gene3D" id="3.30.1490.190">
    <property type="match status" value="1"/>
</dbReference>
<feature type="binding site" evidence="13">
    <location>
        <position position="112"/>
    </location>
    <ligand>
        <name>Fe cation</name>
        <dbReference type="ChEBI" id="CHEBI:24875"/>
    </ligand>
</feature>
<dbReference type="STRING" id="246191.SAMN05660337_1935"/>
<dbReference type="PANTHER" id="PTHR33202:SF2">
    <property type="entry name" value="FERRIC UPTAKE REGULATION PROTEIN"/>
    <property type="match status" value="1"/>
</dbReference>
<comment type="cofactor">
    <cofactor evidence="12">
        <name>Zn(2+)</name>
        <dbReference type="ChEBI" id="CHEBI:29105"/>
    </cofactor>
    <text evidence="12">Binds 1 zinc ion per subunit.</text>
</comment>
<evidence type="ECO:0000256" key="3">
    <source>
        <dbReference type="ARBA" id="ARBA00011738"/>
    </source>
</evidence>
<comment type="similarity">
    <text evidence="2">Belongs to the Fur family.</text>
</comment>
<keyword evidence="7 12" id="KW-0479">Metal-binding</keyword>
<evidence type="ECO:0000256" key="5">
    <source>
        <dbReference type="ARBA" id="ARBA00022490"/>
    </source>
</evidence>
<feature type="binding site" evidence="12">
    <location>
        <position position="137"/>
    </location>
    <ligand>
        <name>Zn(2+)</name>
        <dbReference type="ChEBI" id="CHEBI:29105"/>
    </ligand>
</feature>
<evidence type="ECO:0000256" key="6">
    <source>
        <dbReference type="ARBA" id="ARBA00022491"/>
    </source>
</evidence>
<keyword evidence="6" id="KW-0678">Repressor</keyword>
<keyword evidence="13" id="KW-0408">Iron</keyword>
<protein>
    <recommendedName>
        <fullName evidence="4">Ferric uptake regulation protein</fullName>
    </recommendedName>
</protein>
<dbReference type="AlphaFoldDB" id="A0A1G9GYR9"/>
<dbReference type="InterPro" id="IPR043135">
    <property type="entry name" value="Fur_C"/>
</dbReference>
<dbReference type="GO" id="GO:0005829">
    <property type="term" value="C:cytosol"/>
    <property type="evidence" value="ECO:0007669"/>
    <property type="project" value="TreeGrafter"/>
</dbReference>
<feature type="binding site" evidence="13">
    <location>
        <position position="93"/>
    </location>
    <ligand>
        <name>Fe cation</name>
        <dbReference type="ChEBI" id="CHEBI:24875"/>
    </ligand>
</feature>
<reference evidence="15" key="1">
    <citation type="submission" date="2016-10" db="EMBL/GenBank/DDBJ databases">
        <authorList>
            <person name="Varghese N."/>
            <person name="Submissions S."/>
        </authorList>
    </citation>
    <scope>NUCLEOTIDE SEQUENCE [LARGE SCALE GENOMIC DNA]</scope>
    <source>
        <strain evidence="15">DSM 16995</strain>
    </source>
</reference>
<evidence type="ECO:0000256" key="1">
    <source>
        <dbReference type="ARBA" id="ARBA00004496"/>
    </source>
</evidence>
<evidence type="ECO:0000256" key="7">
    <source>
        <dbReference type="ARBA" id="ARBA00022723"/>
    </source>
</evidence>
<evidence type="ECO:0000313" key="15">
    <source>
        <dbReference type="Proteomes" id="UP000199053"/>
    </source>
</evidence>
<dbReference type="Gene3D" id="1.10.10.10">
    <property type="entry name" value="Winged helix-like DNA-binding domain superfamily/Winged helix DNA-binding domain"/>
    <property type="match status" value="1"/>
</dbReference>
<evidence type="ECO:0000256" key="12">
    <source>
        <dbReference type="PIRSR" id="PIRSR602481-1"/>
    </source>
</evidence>
<evidence type="ECO:0000256" key="13">
    <source>
        <dbReference type="PIRSR" id="PIRSR602481-2"/>
    </source>
</evidence>
<dbReference type="GO" id="GO:1900376">
    <property type="term" value="P:regulation of secondary metabolite biosynthetic process"/>
    <property type="evidence" value="ECO:0007669"/>
    <property type="project" value="TreeGrafter"/>
</dbReference>
<dbReference type="GO" id="GO:0045892">
    <property type="term" value="P:negative regulation of DNA-templated transcription"/>
    <property type="evidence" value="ECO:0007669"/>
    <property type="project" value="TreeGrafter"/>
</dbReference>
<evidence type="ECO:0000256" key="4">
    <source>
        <dbReference type="ARBA" id="ARBA00020910"/>
    </source>
</evidence>
<evidence type="ECO:0000256" key="10">
    <source>
        <dbReference type="ARBA" id="ARBA00023125"/>
    </source>
</evidence>
<accession>A0A1G9GYR9</accession>
<proteinExistence type="inferred from homology"/>
<keyword evidence="11" id="KW-0804">Transcription</keyword>
<dbReference type="RefSeq" id="WP_092160563.1">
    <property type="nucleotide sequence ID" value="NZ_FNGA01000003.1"/>
</dbReference>
<feature type="binding site" evidence="13">
    <location>
        <position position="91"/>
    </location>
    <ligand>
        <name>Fe cation</name>
        <dbReference type="ChEBI" id="CHEBI:24875"/>
    </ligand>
</feature>
<comment type="subunit">
    <text evidence="3">Homodimer.</text>
</comment>
<keyword evidence="5" id="KW-0963">Cytoplasm</keyword>
<keyword evidence="9" id="KW-0805">Transcription regulation</keyword>
<dbReference type="EMBL" id="FNGA01000003">
    <property type="protein sequence ID" value="SDL05870.1"/>
    <property type="molecule type" value="Genomic_DNA"/>
</dbReference>